<evidence type="ECO:0000256" key="4">
    <source>
        <dbReference type="ARBA" id="ARBA00022989"/>
    </source>
</evidence>
<comment type="caution">
    <text evidence="7">The sequence shown here is derived from an EMBL/GenBank/DDBJ whole genome shotgun (WGS) entry which is preliminary data.</text>
</comment>
<accession>A0A0F9NWL0</accession>
<protein>
    <recommendedName>
        <fullName evidence="8">Citrate transporter-like domain-containing protein</fullName>
    </recommendedName>
</protein>
<evidence type="ECO:0000256" key="2">
    <source>
        <dbReference type="ARBA" id="ARBA00007349"/>
    </source>
</evidence>
<name>A0A0F9NWL0_9ZZZZ</name>
<dbReference type="Pfam" id="PF00939">
    <property type="entry name" value="Na_sulph_symp"/>
    <property type="match status" value="1"/>
</dbReference>
<feature type="transmembrane region" description="Helical" evidence="6">
    <location>
        <begin position="392"/>
        <end position="409"/>
    </location>
</feature>
<keyword evidence="3 6" id="KW-0812">Transmembrane</keyword>
<evidence type="ECO:0000256" key="1">
    <source>
        <dbReference type="ARBA" id="ARBA00004141"/>
    </source>
</evidence>
<sequence>MLNEFEAIEEKIVIDTRPIGIVLLSKGSRYFAFSGLALLWYFIVSLPTPDGLTFAGQKALAVFAVCLILWITHLIPLAVTSLLALALIPLTGVLTSKESFAMFGNQAVFFILGALILSAALMKSGLSSRITVWFLSKFGNNSSRLLTGLLLVPAFLSFWMPEHAVVAMMFPIVLEIAHALEIRPLQDRYGQAMFLSMAWGAAIGGIATFLGGARNILAVGILKETTGQFIGFFEWMVAVIPIVLIMLVIAFFVIRAFHPREVKDTSRALEVLEQKNEQLGQVTLEQKLIGGVMFSTVLAWVFLSSVTDLATIAILAVVVLFVFKLVKWQDLEDYVNWGIILMYGGAIALGLALQKTGAAGWLSNIVVDKFGLSSFLIIIVLAVLAISFTEGMSNAAVVAMLLPVALGIGKTYGIDYKIIVFAIAVPAGLGFAMPMGNPPNAIAYSSGFISRKKMFMIGAILDITALAVFVAMALLYWPLIGLKI</sequence>
<dbReference type="PIRSF" id="PIRSF002457">
    <property type="entry name" value="DASS"/>
    <property type="match status" value="1"/>
</dbReference>
<evidence type="ECO:0000256" key="6">
    <source>
        <dbReference type="SAM" id="Phobius"/>
    </source>
</evidence>
<gene>
    <name evidence="7" type="ORF">LCGC14_0975510</name>
</gene>
<keyword evidence="4 6" id="KW-1133">Transmembrane helix</keyword>
<dbReference type="EMBL" id="LAZR01003611">
    <property type="protein sequence ID" value="KKN16477.1"/>
    <property type="molecule type" value="Genomic_DNA"/>
</dbReference>
<feature type="transmembrane region" description="Helical" evidence="6">
    <location>
        <begin position="100"/>
        <end position="121"/>
    </location>
</feature>
<keyword evidence="5 6" id="KW-0472">Membrane</keyword>
<evidence type="ECO:0000313" key="7">
    <source>
        <dbReference type="EMBL" id="KKN16477.1"/>
    </source>
</evidence>
<dbReference type="InterPro" id="IPR030676">
    <property type="entry name" value="CitT-rel"/>
</dbReference>
<feature type="transmembrane region" description="Helical" evidence="6">
    <location>
        <begin position="30"/>
        <end position="48"/>
    </location>
</feature>
<feature type="transmembrane region" description="Helical" evidence="6">
    <location>
        <begin position="365"/>
        <end position="386"/>
    </location>
</feature>
<feature type="transmembrane region" description="Helical" evidence="6">
    <location>
        <begin position="165"/>
        <end position="182"/>
    </location>
</feature>
<dbReference type="PANTHER" id="PTHR10283:SF82">
    <property type="entry name" value="SOLUTE CARRIER FAMILY 13 MEMBER 2"/>
    <property type="match status" value="1"/>
</dbReference>
<feature type="transmembrane region" description="Helical" evidence="6">
    <location>
        <begin position="455"/>
        <end position="477"/>
    </location>
</feature>
<dbReference type="GO" id="GO:1905039">
    <property type="term" value="P:carboxylic acid transmembrane transport"/>
    <property type="evidence" value="ECO:0007669"/>
    <property type="project" value="UniProtKB-ARBA"/>
</dbReference>
<dbReference type="PANTHER" id="PTHR10283">
    <property type="entry name" value="SOLUTE CARRIER FAMILY 13 MEMBER"/>
    <property type="match status" value="1"/>
</dbReference>
<organism evidence="7">
    <name type="scientific">marine sediment metagenome</name>
    <dbReference type="NCBI Taxonomy" id="412755"/>
    <lineage>
        <taxon>unclassified sequences</taxon>
        <taxon>metagenomes</taxon>
        <taxon>ecological metagenomes</taxon>
    </lineage>
</organism>
<evidence type="ECO:0000256" key="5">
    <source>
        <dbReference type="ARBA" id="ARBA00023136"/>
    </source>
</evidence>
<feature type="transmembrane region" description="Helical" evidence="6">
    <location>
        <begin position="334"/>
        <end position="353"/>
    </location>
</feature>
<feature type="transmembrane region" description="Helical" evidence="6">
    <location>
        <begin position="416"/>
        <end position="435"/>
    </location>
</feature>
<dbReference type="GO" id="GO:0008514">
    <property type="term" value="F:organic anion transmembrane transporter activity"/>
    <property type="evidence" value="ECO:0007669"/>
    <property type="project" value="UniProtKB-ARBA"/>
</dbReference>
<evidence type="ECO:0008006" key="8">
    <source>
        <dbReference type="Google" id="ProtNLM"/>
    </source>
</evidence>
<dbReference type="AlphaFoldDB" id="A0A0F9NWL0"/>
<proteinExistence type="inferred from homology"/>
<dbReference type="InterPro" id="IPR001898">
    <property type="entry name" value="SLC13A/DASS"/>
</dbReference>
<dbReference type="NCBIfam" id="TIGR00785">
    <property type="entry name" value="dass"/>
    <property type="match status" value="1"/>
</dbReference>
<dbReference type="CDD" id="cd01115">
    <property type="entry name" value="SLC13_permease"/>
    <property type="match status" value="1"/>
</dbReference>
<evidence type="ECO:0000256" key="3">
    <source>
        <dbReference type="ARBA" id="ARBA00022692"/>
    </source>
</evidence>
<comment type="similarity">
    <text evidence="2">Belongs to the SLC13A/DASS transporter (TC 2.A.47) family. DIT1 subfamily.</text>
</comment>
<feature type="transmembrane region" description="Helical" evidence="6">
    <location>
        <begin position="194"/>
        <end position="212"/>
    </location>
</feature>
<feature type="transmembrane region" description="Helical" evidence="6">
    <location>
        <begin position="60"/>
        <end position="88"/>
    </location>
</feature>
<dbReference type="GO" id="GO:0005886">
    <property type="term" value="C:plasma membrane"/>
    <property type="evidence" value="ECO:0007669"/>
    <property type="project" value="TreeGrafter"/>
</dbReference>
<feature type="transmembrane region" description="Helical" evidence="6">
    <location>
        <begin position="142"/>
        <end position="159"/>
    </location>
</feature>
<comment type="subcellular location">
    <subcellularLocation>
        <location evidence="1">Membrane</location>
        <topology evidence="1">Multi-pass membrane protein</topology>
    </subcellularLocation>
</comment>
<reference evidence="7" key="1">
    <citation type="journal article" date="2015" name="Nature">
        <title>Complex archaea that bridge the gap between prokaryotes and eukaryotes.</title>
        <authorList>
            <person name="Spang A."/>
            <person name="Saw J.H."/>
            <person name="Jorgensen S.L."/>
            <person name="Zaremba-Niedzwiedzka K."/>
            <person name="Martijn J."/>
            <person name="Lind A.E."/>
            <person name="van Eijk R."/>
            <person name="Schleper C."/>
            <person name="Guy L."/>
            <person name="Ettema T.J."/>
        </authorList>
    </citation>
    <scope>NUCLEOTIDE SEQUENCE</scope>
</reference>
<feature type="transmembrane region" description="Helical" evidence="6">
    <location>
        <begin position="297"/>
        <end position="322"/>
    </location>
</feature>
<feature type="transmembrane region" description="Helical" evidence="6">
    <location>
        <begin position="232"/>
        <end position="257"/>
    </location>
</feature>